<dbReference type="Pfam" id="PF13177">
    <property type="entry name" value="DNA_pol3_delta2"/>
    <property type="match status" value="1"/>
</dbReference>
<dbReference type="EMBL" id="MHOP01000012">
    <property type="protein sequence ID" value="OGZ65885.1"/>
    <property type="molecule type" value="Genomic_DNA"/>
</dbReference>
<sequence>MKQWDFLKGKFEAGQLGHAYIFSGQDVESLKKFANNFATFINCKFPDVFIVKSENSKSSLKDGEDKQEIDVALIRETQHFLSYKSYYGGYKTVIIENAERMNLEAQNCFLKNLEEPKGDTLIILLSSKPEMLLSTIFSRCQQIKFFSPVVRTALLPGSDQELLQVIEGDLAQKFKYAKNANLEGGGFENILYALQNYGRKDIGKYWKVLKLALDLERQVMTYNLNKKLALEIILLEL</sequence>
<name>A0A1G2HTV0_9BACT</name>
<evidence type="ECO:0000313" key="1">
    <source>
        <dbReference type="EMBL" id="OGZ65885.1"/>
    </source>
</evidence>
<comment type="caution">
    <text evidence="1">The sequence shown here is derived from an EMBL/GenBank/DDBJ whole genome shotgun (WGS) entry which is preliminary data.</text>
</comment>
<dbReference type="InterPro" id="IPR050238">
    <property type="entry name" value="DNA_Rep/Repair_Clamp_Loader"/>
</dbReference>
<accession>A0A1G2HTV0</accession>
<reference evidence="1 2" key="1">
    <citation type="journal article" date="2016" name="Nat. Commun.">
        <title>Thousands of microbial genomes shed light on interconnected biogeochemical processes in an aquifer system.</title>
        <authorList>
            <person name="Anantharaman K."/>
            <person name="Brown C.T."/>
            <person name="Hug L.A."/>
            <person name="Sharon I."/>
            <person name="Castelle C.J."/>
            <person name="Probst A.J."/>
            <person name="Thomas B.C."/>
            <person name="Singh A."/>
            <person name="Wilkins M.J."/>
            <person name="Karaoz U."/>
            <person name="Brodie E.L."/>
            <person name="Williams K.H."/>
            <person name="Hubbard S.S."/>
            <person name="Banfield J.F."/>
        </authorList>
    </citation>
    <scope>NUCLEOTIDE SEQUENCE [LARGE SCALE GENOMIC DNA]</scope>
</reference>
<evidence type="ECO:0000313" key="2">
    <source>
        <dbReference type="Proteomes" id="UP000178774"/>
    </source>
</evidence>
<dbReference type="GO" id="GO:0006261">
    <property type="term" value="P:DNA-templated DNA replication"/>
    <property type="evidence" value="ECO:0007669"/>
    <property type="project" value="TreeGrafter"/>
</dbReference>
<dbReference type="InterPro" id="IPR027417">
    <property type="entry name" value="P-loop_NTPase"/>
</dbReference>
<proteinExistence type="predicted"/>
<organism evidence="1 2">
    <name type="scientific">Candidatus Staskawiczbacteria bacterium RIFCSPHIGHO2_01_FULL_41_41</name>
    <dbReference type="NCBI Taxonomy" id="1802203"/>
    <lineage>
        <taxon>Bacteria</taxon>
        <taxon>Candidatus Staskawicziibacteriota</taxon>
    </lineage>
</organism>
<dbReference type="Proteomes" id="UP000178774">
    <property type="component" value="Unassembled WGS sequence"/>
</dbReference>
<dbReference type="PANTHER" id="PTHR11669">
    <property type="entry name" value="REPLICATION FACTOR C / DNA POLYMERASE III GAMMA-TAU SUBUNIT"/>
    <property type="match status" value="1"/>
</dbReference>
<dbReference type="Gene3D" id="3.40.50.300">
    <property type="entry name" value="P-loop containing nucleotide triphosphate hydrolases"/>
    <property type="match status" value="1"/>
</dbReference>
<dbReference type="SUPFAM" id="SSF52540">
    <property type="entry name" value="P-loop containing nucleoside triphosphate hydrolases"/>
    <property type="match status" value="1"/>
</dbReference>
<dbReference type="PANTHER" id="PTHR11669:SF8">
    <property type="entry name" value="DNA POLYMERASE III SUBUNIT DELTA"/>
    <property type="match status" value="1"/>
</dbReference>
<gene>
    <name evidence="1" type="ORF">A2822_00105</name>
</gene>
<evidence type="ECO:0008006" key="3">
    <source>
        <dbReference type="Google" id="ProtNLM"/>
    </source>
</evidence>
<dbReference type="AlphaFoldDB" id="A0A1G2HTV0"/>
<protein>
    <recommendedName>
        <fullName evidence="3">DNA polymerase III subunit delta</fullName>
    </recommendedName>
</protein>